<sequence length="466" mass="51074">RDFERTRGATASCYGRRRRAGRRGAATMLTKLWVVALLAAQNAQPAFADEEDLAEADGEDFGGDDYDGDYGDVGDYGGGGYGGGYGDDEYGGGGDPTPAWETVESFDGIAEFVNQDETEPAVVGFFDADRDADQQKVYEEVAEGSRYDFRFALVTDEAARTAAKLQKGPAVLIYAPPRFVKEGVDKKRARYPSAKLDAEALKKFIFKRSVPLVGQKTWKSGERYDKQGVPVVTLFAAIDLEKNAKGFDYFANRLRKVAADYVGKLSFNIGDKEDFSYQLEDYGIELPAKKDVGVGAKDGNKYYRMEDKFNVDNVRKFAQAVVDGALEPKIKEEPSYDDDHDASGEADDSDYEESDVTVLTDANFADETDGKDAMLEFYAPWCGHCQALKPTYKELGTRLASADVVVGAMDATANSPPDGYDVQGYPTLIFKTASGKTTSYDGDRDVDSMVAYIKEHAEAESVKSEL</sequence>
<dbReference type="EC" id="5.3.4.1" evidence="4"/>
<dbReference type="Proteomes" id="UP000789595">
    <property type="component" value="Unassembled WGS sequence"/>
</dbReference>
<keyword evidence="9" id="KW-0732">Signal</keyword>
<dbReference type="InterPro" id="IPR013766">
    <property type="entry name" value="Thioredoxin_domain"/>
</dbReference>
<evidence type="ECO:0000256" key="6">
    <source>
        <dbReference type="ARBA" id="ARBA00023235"/>
    </source>
</evidence>
<dbReference type="CDD" id="cd02981">
    <property type="entry name" value="PDI_b_family"/>
    <property type="match status" value="1"/>
</dbReference>
<dbReference type="Pfam" id="PF00085">
    <property type="entry name" value="Thioredoxin"/>
    <property type="match status" value="1"/>
</dbReference>
<dbReference type="GO" id="GO:0034976">
    <property type="term" value="P:response to endoplasmic reticulum stress"/>
    <property type="evidence" value="ECO:0007669"/>
    <property type="project" value="TreeGrafter"/>
</dbReference>
<evidence type="ECO:0000256" key="3">
    <source>
        <dbReference type="ARBA" id="ARBA00006347"/>
    </source>
</evidence>
<feature type="chain" id="PRO_5035223011" description="protein disulfide-isomerase" evidence="9">
    <location>
        <begin position="49"/>
        <end position="466"/>
    </location>
</feature>
<evidence type="ECO:0000256" key="5">
    <source>
        <dbReference type="ARBA" id="ARBA00022824"/>
    </source>
</evidence>
<evidence type="ECO:0000313" key="12">
    <source>
        <dbReference type="Proteomes" id="UP000789595"/>
    </source>
</evidence>
<dbReference type="EMBL" id="CAKKNE010000004">
    <property type="protein sequence ID" value="CAH0375386.1"/>
    <property type="molecule type" value="Genomic_DNA"/>
</dbReference>
<keyword evidence="6" id="KW-0413">Isomerase</keyword>
<evidence type="ECO:0000313" key="11">
    <source>
        <dbReference type="EMBL" id="CAH0375386.1"/>
    </source>
</evidence>
<feature type="domain" description="Thioredoxin" evidence="10">
    <location>
        <begin position="321"/>
        <end position="458"/>
    </location>
</feature>
<feature type="region of interest" description="Disordered" evidence="8">
    <location>
        <begin position="328"/>
        <end position="355"/>
    </location>
</feature>
<keyword evidence="5" id="KW-0256">Endoplasmic reticulum</keyword>
<protein>
    <recommendedName>
        <fullName evidence="4">protein disulfide-isomerase</fullName>
        <ecNumber evidence="4">5.3.4.1</ecNumber>
    </recommendedName>
</protein>
<comment type="caution">
    <text evidence="11">The sequence shown here is derived from an EMBL/GenBank/DDBJ whole genome shotgun (WGS) entry which is preliminary data.</text>
</comment>
<keyword evidence="12" id="KW-1185">Reference proteome</keyword>
<name>A0A8J2X553_9STRA</name>
<evidence type="ECO:0000256" key="1">
    <source>
        <dbReference type="ARBA" id="ARBA00001182"/>
    </source>
</evidence>
<dbReference type="OrthoDB" id="427280at2759"/>
<feature type="compositionally biased region" description="Acidic residues" evidence="8">
    <location>
        <begin position="335"/>
        <end position="355"/>
    </location>
</feature>
<organism evidence="11 12">
    <name type="scientific">Pelagomonas calceolata</name>
    <dbReference type="NCBI Taxonomy" id="35677"/>
    <lineage>
        <taxon>Eukaryota</taxon>
        <taxon>Sar</taxon>
        <taxon>Stramenopiles</taxon>
        <taxon>Ochrophyta</taxon>
        <taxon>Pelagophyceae</taxon>
        <taxon>Pelagomonadales</taxon>
        <taxon>Pelagomonadaceae</taxon>
        <taxon>Pelagomonas</taxon>
    </lineage>
</organism>
<comment type="similarity">
    <text evidence="3">Belongs to the protein disulfide isomerase family.</text>
</comment>
<comment type="subcellular location">
    <subcellularLocation>
        <location evidence="2">Endoplasmic reticulum lumen</location>
    </subcellularLocation>
</comment>
<dbReference type="PROSITE" id="PS51352">
    <property type="entry name" value="THIOREDOXIN_2"/>
    <property type="match status" value="1"/>
</dbReference>
<evidence type="ECO:0000256" key="9">
    <source>
        <dbReference type="SAM" id="SignalP"/>
    </source>
</evidence>
<evidence type="ECO:0000256" key="8">
    <source>
        <dbReference type="SAM" id="MobiDB-lite"/>
    </source>
</evidence>
<dbReference type="Gene3D" id="3.40.30.10">
    <property type="entry name" value="Glutaredoxin"/>
    <property type="match status" value="3"/>
</dbReference>
<dbReference type="PANTHER" id="PTHR18929:SF132">
    <property type="entry name" value="PROTEIN DISULFIDE-ISOMERASE A3"/>
    <property type="match status" value="1"/>
</dbReference>
<gene>
    <name evidence="11" type="ORF">PECAL_4P27180</name>
</gene>
<dbReference type="PANTHER" id="PTHR18929">
    <property type="entry name" value="PROTEIN DISULFIDE ISOMERASE"/>
    <property type="match status" value="1"/>
</dbReference>
<feature type="signal peptide" evidence="9">
    <location>
        <begin position="1"/>
        <end position="48"/>
    </location>
</feature>
<dbReference type="GO" id="GO:0006457">
    <property type="term" value="P:protein folding"/>
    <property type="evidence" value="ECO:0007669"/>
    <property type="project" value="TreeGrafter"/>
</dbReference>
<evidence type="ECO:0000256" key="4">
    <source>
        <dbReference type="ARBA" id="ARBA00012723"/>
    </source>
</evidence>
<dbReference type="GO" id="GO:0005788">
    <property type="term" value="C:endoplasmic reticulum lumen"/>
    <property type="evidence" value="ECO:0007669"/>
    <property type="project" value="UniProtKB-SubCell"/>
</dbReference>
<evidence type="ECO:0000256" key="2">
    <source>
        <dbReference type="ARBA" id="ARBA00004319"/>
    </source>
</evidence>
<dbReference type="GO" id="GO:0003756">
    <property type="term" value="F:protein disulfide isomerase activity"/>
    <property type="evidence" value="ECO:0007669"/>
    <property type="project" value="UniProtKB-EC"/>
</dbReference>
<accession>A0A8J2X553</accession>
<dbReference type="AlphaFoldDB" id="A0A8J2X553"/>
<comment type="catalytic activity">
    <reaction evidence="1">
        <text>Catalyzes the rearrangement of -S-S- bonds in proteins.</text>
        <dbReference type="EC" id="5.3.4.1"/>
    </reaction>
</comment>
<evidence type="ECO:0000256" key="7">
    <source>
        <dbReference type="ARBA" id="ARBA00023284"/>
    </source>
</evidence>
<dbReference type="SUPFAM" id="SSF52833">
    <property type="entry name" value="Thioredoxin-like"/>
    <property type="match status" value="3"/>
</dbReference>
<evidence type="ECO:0000259" key="10">
    <source>
        <dbReference type="PROSITE" id="PS51352"/>
    </source>
</evidence>
<keyword evidence="7" id="KW-0676">Redox-active center</keyword>
<dbReference type="PROSITE" id="PS00194">
    <property type="entry name" value="THIOREDOXIN_1"/>
    <property type="match status" value="1"/>
</dbReference>
<dbReference type="Pfam" id="PF13848">
    <property type="entry name" value="Thioredoxin_6"/>
    <property type="match status" value="1"/>
</dbReference>
<dbReference type="InterPro" id="IPR017937">
    <property type="entry name" value="Thioredoxin_CS"/>
</dbReference>
<feature type="non-terminal residue" evidence="11">
    <location>
        <position position="466"/>
    </location>
</feature>
<reference evidence="11" key="1">
    <citation type="submission" date="2021-11" db="EMBL/GenBank/DDBJ databases">
        <authorList>
            <consortium name="Genoscope - CEA"/>
            <person name="William W."/>
        </authorList>
    </citation>
    <scope>NUCLEOTIDE SEQUENCE</scope>
</reference>
<dbReference type="InterPro" id="IPR036249">
    <property type="entry name" value="Thioredoxin-like_sf"/>
</dbReference>
<proteinExistence type="inferred from homology"/>